<gene>
    <name evidence="2" type="ORF">AYL99_03586</name>
</gene>
<dbReference type="AlphaFoldDB" id="A0A178ZQB4"/>
<keyword evidence="3" id="KW-1185">Reference proteome</keyword>
<dbReference type="EMBL" id="LVYI01000003">
    <property type="protein sequence ID" value="OAP61383.1"/>
    <property type="molecule type" value="Genomic_DNA"/>
</dbReference>
<dbReference type="OrthoDB" id="4160906at2759"/>
<protein>
    <submittedName>
        <fullName evidence="2">Uncharacterized protein</fullName>
    </submittedName>
</protein>
<feature type="compositionally biased region" description="Polar residues" evidence="1">
    <location>
        <begin position="210"/>
        <end position="224"/>
    </location>
</feature>
<feature type="region of interest" description="Disordered" evidence="1">
    <location>
        <begin position="68"/>
        <end position="94"/>
    </location>
</feature>
<organism evidence="2 3">
    <name type="scientific">Fonsecaea erecta</name>
    <dbReference type="NCBI Taxonomy" id="1367422"/>
    <lineage>
        <taxon>Eukaryota</taxon>
        <taxon>Fungi</taxon>
        <taxon>Dikarya</taxon>
        <taxon>Ascomycota</taxon>
        <taxon>Pezizomycotina</taxon>
        <taxon>Eurotiomycetes</taxon>
        <taxon>Chaetothyriomycetidae</taxon>
        <taxon>Chaetothyriales</taxon>
        <taxon>Herpotrichiellaceae</taxon>
        <taxon>Fonsecaea</taxon>
    </lineage>
</organism>
<feature type="region of interest" description="Disordered" evidence="1">
    <location>
        <begin position="152"/>
        <end position="227"/>
    </location>
</feature>
<evidence type="ECO:0000256" key="1">
    <source>
        <dbReference type="SAM" id="MobiDB-lite"/>
    </source>
</evidence>
<reference evidence="2 3" key="1">
    <citation type="submission" date="2016-04" db="EMBL/GenBank/DDBJ databases">
        <title>Draft genome of Fonsecaea erecta CBS 125763.</title>
        <authorList>
            <person name="Weiss V.A."/>
            <person name="Vicente V.A."/>
            <person name="Raittz R.T."/>
            <person name="Moreno L.F."/>
            <person name="De Souza E.M."/>
            <person name="Pedrosa F.O."/>
            <person name="Steffens M.B."/>
            <person name="Faoro H."/>
            <person name="Tadra-Sfeir M.Z."/>
            <person name="Najafzadeh M.J."/>
            <person name="Felipe M.S."/>
            <person name="Teixeira M."/>
            <person name="Sun J."/>
            <person name="Xi L."/>
            <person name="Gomes R."/>
            <person name="De Azevedo C.M."/>
            <person name="Salgado C.G."/>
            <person name="Da Silva M.B."/>
            <person name="Nascimento M.F."/>
            <person name="Queiroz-Telles F."/>
            <person name="Attili D.S."/>
            <person name="Gorbushina A."/>
        </authorList>
    </citation>
    <scope>NUCLEOTIDE SEQUENCE [LARGE SCALE GENOMIC DNA]</scope>
    <source>
        <strain evidence="2 3">CBS 125763</strain>
    </source>
</reference>
<dbReference type="Proteomes" id="UP000078343">
    <property type="component" value="Unassembled WGS sequence"/>
</dbReference>
<sequence length="348" mass="39398">MHDKAFINIEEEELELDQRQLDLDRKRLQLRLQRAMLNKLVEAAPEHDQAQLKEESVQDITEIEPVKACNKQLSSPGRDEAGGPSTTDDHGVTQEVSLPQYLILEAASRSSREHHGGGTASHDRVTTSGSPPDMTHPSALLTKASRLLIYSPGSQTTSSKPPLNDWRQDDGLGHLPTSSPHKRARSPGSESVLEKTSTPGVKRVEKSTSNKEVQSQRNTKSSKVQGLPARHISAILRKYGERLVQRHMLSFRKHERREADQVINAGSMIIDGLLEKKFNSLDELHDEYDRQIRLCCTRRLQESLTNELEKFRRAGPVWWRQCMNTRTQQKRLADLATVFKHVVEGIFD</sequence>
<evidence type="ECO:0000313" key="2">
    <source>
        <dbReference type="EMBL" id="OAP61383.1"/>
    </source>
</evidence>
<feature type="region of interest" description="Disordered" evidence="1">
    <location>
        <begin position="109"/>
        <end position="138"/>
    </location>
</feature>
<name>A0A178ZQB4_9EURO</name>
<dbReference type="RefSeq" id="XP_018694750.1">
    <property type="nucleotide sequence ID" value="XM_018835100.1"/>
</dbReference>
<proteinExistence type="predicted"/>
<comment type="caution">
    <text evidence="2">The sequence shown here is derived from an EMBL/GenBank/DDBJ whole genome shotgun (WGS) entry which is preliminary data.</text>
</comment>
<dbReference type="GeneID" id="30007755"/>
<evidence type="ECO:0000313" key="3">
    <source>
        <dbReference type="Proteomes" id="UP000078343"/>
    </source>
</evidence>
<accession>A0A178ZQB4</accession>
<feature type="compositionally biased region" description="Basic and acidic residues" evidence="1">
    <location>
        <begin position="77"/>
        <end position="92"/>
    </location>
</feature>
<feature type="compositionally biased region" description="Basic and acidic residues" evidence="1">
    <location>
        <begin position="110"/>
        <end position="125"/>
    </location>
</feature>
<feature type="compositionally biased region" description="Polar residues" evidence="1">
    <location>
        <begin position="152"/>
        <end position="161"/>
    </location>
</feature>